<reference evidence="1 2" key="1">
    <citation type="submission" date="2020-03" db="EMBL/GenBank/DDBJ databases">
        <title>Bacterial isolates of synthetic phycosphere.</title>
        <authorList>
            <person name="Fu H."/>
            <person name="Moran M.A."/>
        </authorList>
    </citation>
    <scope>NUCLEOTIDE SEQUENCE [LARGE SCALE GENOMIC DNA]</scope>
    <source>
        <strain evidence="1 2">HF1</strain>
    </source>
</reference>
<sequence>MKIATPAELIGASTALTMLVWETNAVMSMRVLGMMGLWSVAPSENARMFSEKPAAFAKSAAAGMSAAVSGKRPDEVAMAMIKPLRAKTRSNSARLAKKGPSFPKLK</sequence>
<protein>
    <submittedName>
        <fullName evidence="1">Antifreeze protein</fullName>
    </submittedName>
</protein>
<keyword evidence="2" id="KW-1185">Reference proteome</keyword>
<organism evidence="1 2">
    <name type="scientific">Marivivens donghaensis</name>
    <dbReference type="NCBI Taxonomy" id="1699413"/>
    <lineage>
        <taxon>Bacteria</taxon>
        <taxon>Pseudomonadati</taxon>
        <taxon>Pseudomonadota</taxon>
        <taxon>Alphaproteobacteria</taxon>
        <taxon>Rhodobacterales</taxon>
        <taxon>Paracoccaceae</taxon>
        <taxon>Marivivens group</taxon>
        <taxon>Marivivens</taxon>
    </lineage>
</organism>
<proteinExistence type="predicted"/>
<accession>A0ABX0W0T0</accession>
<evidence type="ECO:0000313" key="2">
    <source>
        <dbReference type="Proteomes" id="UP000709466"/>
    </source>
</evidence>
<dbReference type="Proteomes" id="UP000709466">
    <property type="component" value="Unassembled WGS sequence"/>
</dbReference>
<evidence type="ECO:0000313" key="1">
    <source>
        <dbReference type="EMBL" id="NIY73889.1"/>
    </source>
</evidence>
<dbReference type="EMBL" id="JAATOP010000015">
    <property type="protein sequence ID" value="NIY73889.1"/>
    <property type="molecule type" value="Genomic_DNA"/>
</dbReference>
<gene>
    <name evidence="1" type="ORF">HCZ30_15775</name>
</gene>
<comment type="caution">
    <text evidence="1">The sequence shown here is derived from an EMBL/GenBank/DDBJ whole genome shotgun (WGS) entry which is preliminary data.</text>
</comment>
<name>A0ABX0W0T0_9RHOB</name>
<dbReference type="RefSeq" id="WP_167639274.1">
    <property type="nucleotide sequence ID" value="NZ_JAATOP010000015.1"/>
</dbReference>